<feature type="transmembrane region" description="Helical" evidence="2">
    <location>
        <begin position="12"/>
        <end position="37"/>
    </location>
</feature>
<reference evidence="3 4" key="1">
    <citation type="journal article" date="2019" name="Int. J. Syst. Evol. Microbiol.">
        <title>The Global Catalogue of Microorganisms (GCM) 10K type strain sequencing project: providing services to taxonomists for standard genome sequencing and annotation.</title>
        <authorList>
            <consortium name="The Broad Institute Genomics Platform"/>
            <consortium name="The Broad Institute Genome Sequencing Center for Infectious Disease"/>
            <person name="Wu L."/>
            <person name="Ma J."/>
        </authorList>
    </citation>
    <scope>NUCLEOTIDE SEQUENCE [LARGE SCALE GENOMIC DNA]</scope>
    <source>
        <strain evidence="3 4">JCM 4531</strain>
    </source>
</reference>
<keyword evidence="2" id="KW-1133">Transmembrane helix</keyword>
<keyword evidence="2" id="KW-0472">Membrane</keyword>
<evidence type="ECO:0000256" key="1">
    <source>
        <dbReference type="SAM" id="MobiDB-lite"/>
    </source>
</evidence>
<dbReference type="RefSeq" id="WP_246550680.1">
    <property type="nucleotide sequence ID" value="NZ_BAAASK010000014.1"/>
</dbReference>
<dbReference type="EMBL" id="BAAASK010000014">
    <property type="protein sequence ID" value="GAA2690288.1"/>
    <property type="molecule type" value="Genomic_DNA"/>
</dbReference>
<gene>
    <name evidence="3" type="ORF">GCM10010310_47000</name>
</gene>
<evidence type="ECO:0000313" key="3">
    <source>
        <dbReference type="EMBL" id="GAA2690288.1"/>
    </source>
</evidence>
<organism evidence="3 4">
    <name type="scientific">Streptomyces violaceolatus</name>
    <dbReference type="NCBI Taxonomy" id="67378"/>
    <lineage>
        <taxon>Bacteria</taxon>
        <taxon>Bacillati</taxon>
        <taxon>Actinomycetota</taxon>
        <taxon>Actinomycetes</taxon>
        <taxon>Kitasatosporales</taxon>
        <taxon>Streptomycetaceae</taxon>
        <taxon>Streptomyces</taxon>
        <taxon>Streptomyces violaceoruber group</taxon>
    </lineage>
</organism>
<dbReference type="Proteomes" id="UP001499989">
    <property type="component" value="Unassembled WGS sequence"/>
</dbReference>
<sequence>MSDDKPVPNNLLVSGVAVLLLNLLIWGGAGSFAAFLWDFAGRASNCGPRIGVPCPEGTGYGLAGPWVAALAALALLAHLWREGVRGPMPAAAVPFVLGAVLGARFLWSAVFFADDSESRIVMAVVGVLLGGLPGALYGRWLFGRWGAALMLWGGAAGPRWSGAGLGARAGGRPQRTSRAEPDGRGARLCRRGGAGLTAPRLPYGTPSSKMT</sequence>
<evidence type="ECO:0000256" key="2">
    <source>
        <dbReference type="SAM" id="Phobius"/>
    </source>
</evidence>
<name>A0ABN3T311_9ACTN</name>
<feature type="transmembrane region" description="Helical" evidence="2">
    <location>
        <begin position="57"/>
        <end position="80"/>
    </location>
</feature>
<evidence type="ECO:0000313" key="4">
    <source>
        <dbReference type="Proteomes" id="UP001499989"/>
    </source>
</evidence>
<accession>A0ABN3T311</accession>
<comment type="caution">
    <text evidence="3">The sequence shown here is derived from an EMBL/GenBank/DDBJ whole genome shotgun (WGS) entry which is preliminary data.</text>
</comment>
<keyword evidence="4" id="KW-1185">Reference proteome</keyword>
<proteinExistence type="predicted"/>
<feature type="transmembrane region" description="Helical" evidence="2">
    <location>
        <begin position="119"/>
        <end position="142"/>
    </location>
</feature>
<feature type="transmembrane region" description="Helical" evidence="2">
    <location>
        <begin position="92"/>
        <end position="113"/>
    </location>
</feature>
<keyword evidence="2" id="KW-0812">Transmembrane</keyword>
<feature type="region of interest" description="Disordered" evidence="1">
    <location>
        <begin position="165"/>
        <end position="211"/>
    </location>
</feature>
<protein>
    <submittedName>
        <fullName evidence="3">Uncharacterized protein</fullName>
    </submittedName>
</protein>